<organism evidence="3 4">
    <name type="scientific">Amborella trichopoda</name>
    <dbReference type="NCBI Taxonomy" id="13333"/>
    <lineage>
        <taxon>Eukaryota</taxon>
        <taxon>Viridiplantae</taxon>
        <taxon>Streptophyta</taxon>
        <taxon>Embryophyta</taxon>
        <taxon>Tracheophyta</taxon>
        <taxon>Spermatophyta</taxon>
        <taxon>Magnoliopsida</taxon>
        <taxon>Amborellales</taxon>
        <taxon>Amborellaceae</taxon>
        <taxon>Amborella</taxon>
    </lineage>
</organism>
<feature type="repeat" description="PPR" evidence="2">
    <location>
        <begin position="38"/>
        <end position="68"/>
    </location>
</feature>
<sequence length="153" mass="17142">MDYARQFFDKMLQPNVGNILSNDLVSARYLYDIAPENDVISSNVMVAGYAKVGDMCAARELFDSMGERDVISWNTLLVGYVENGDLGSALKVFGEMNERNVFSWSTILGGYAHDKRNSRSIEIFEVLSGLTESLKSIGYDPKIDILHDIREDS</sequence>
<dbReference type="HOGENOM" id="CLU_1715703_0_0_1"/>
<proteinExistence type="predicted"/>
<name>W1NVD1_AMBTC</name>
<dbReference type="PANTHER" id="PTHR47926">
    <property type="entry name" value="PENTATRICOPEPTIDE REPEAT-CONTAINING PROTEIN"/>
    <property type="match status" value="1"/>
</dbReference>
<dbReference type="GO" id="GO:0003723">
    <property type="term" value="F:RNA binding"/>
    <property type="evidence" value="ECO:0007669"/>
    <property type="project" value="InterPro"/>
</dbReference>
<feature type="repeat" description="PPR" evidence="2">
    <location>
        <begin position="69"/>
        <end position="103"/>
    </location>
</feature>
<dbReference type="eggNOG" id="KOG4197">
    <property type="taxonomic scope" value="Eukaryota"/>
</dbReference>
<dbReference type="EMBL" id="KI395040">
    <property type="protein sequence ID" value="ERM99190.1"/>
    <property type="molecule type" value="Genomic_DNA"/>
</dbReference>
<reference evidence="4" key="1">
    <citation type="journal article" date="2013" name="Science">
        <title>The Amborella genome and the evolution of flowering plants.</title>
        <authorList>
            <consortium name="Amborella Genome Project"/>
        </authorList>
    </citation>
    <scope>NUCLEOTIDE SEQUENCE [LARGE SCALE GENOMIC DNA]</scope>
</reference>
<dbReference type="Gene3D" id="1.25.40.10">
    <property type="entry name" value="Tetratricopeptide repeat domain"/>
    <property type="match status" value="1"/>
</dbReference>
<keyword evidence="1" id="KW-0677">Repeat</keyword>
<dbReference type="Pfam" id="PF13041">
    <property type="entry name" value="PPR_2"/>
    <property type="match status" value="1"/>
</dbReference>
<evidence type="ECO:0000256" key="2">
    <source>
        <dbReference type="PROSITE-ProRule" id="PRU00708"/>
    </source>
</evidence>
<evidence type="ECO:0008006" key="5">
    <source>
        <dbReference type="Google" id="ProtNLM"/>
    </source>
</evidence>
<evidence type="ECO:0000313" key="4">
    <source>
        <dbReference type="Proteomes" id="UP000017836"/>
    </source>
</evidence>
<accession>W1NVD1</accession>
<evidence type="ECO:0000313" key="3">
    <source>
        <dbReference type="EMBL" id="ERM99190.1"/>
    </source>
</evidence>
<protein>
    <recommendedName>
        <fullName evidence="5">Pentatricopeptide repeat-containing protein</fullName>
    </recommendedName>
</protein>
<dbReference type="InterPro" id="IPR002885">
    <property type="entry name" value="PPR_rpt"/>
</dbReference>
<dbReference type="NCBIfam" id="TIGR00756">
    <property type="entry name" value="PPR"/>
    <property type="match status" value="1"/>
</dbReference>
<dbReference type="AlphaFoldDB" id="W1NVD1"/>
<evidence type="ECO:0000256" key="1">
    <source>
        <dbReference type="ARBA" id="ARBA00022737"/>
    </source>
</evidence>
<dbReference type="OMA" id="YLYDIAP"/>
<dbReference type="GO" id="GO:0009451">
    <property type="term" value="P:RNA modification"/>
    <property type="evidence" value="ECO:0007669"/>
    <property type="project" value="InterPro"/>
</dbReference>
<dbReference type="InterPro" id="IPR011990">
    <property type="entry name" value="TPR-like_helical_dom_sf"/>
</dbReference>
<dbReference type="PROSITE" id="PS51375">
    <property type="entry name" value="PPR"/>
    <property type="match status" value="2"/>
</dbReference>
<dbReference type="InterPro" id="IPR046960">
    <property type="entry name" value="PPR_At4g14850-like_plant"/>
</dbReference>
<gene>
    <name evidence="3" type="ORF">AMTR_s00092p00085630</name>
</gene>
<dbReference type="Proteomes" id="UP000017836">
    <property type="component" value="Unassembled WGS sequence"/>
</dbReference>
<dbReference type="Gramene" id="ERM99190">
    <property type="protein sequence ID" value="ERM99190"/>
    <property type="gene ID" value="AMTR_s00092p00085630"/>
</dbReference>
<keyword evidence="4" id="KW-1185">Reference proteome</keyword>